<keyword evidence="1" id="KW-0067">ATP-binding</keyword>
<keyword evidence="1" id="KW-0234">DNA repair</keyword>
<dbReference type="GO" id="GO:0043139">
    <property type="term" value="F:5'-3' DNA helicase activity"/>
    <property type="evidence" value="ECO:0007669"/>
    <property type="project" value="UniProtKB-EC"/>
</dbReference>
<keyword evidence="1" id="KW-0347">Helicase</keyword>
<protein>
    <recommendedName>
        <fullName evidence="1">ATP-dependent DNA helicase</fullName>
        <ecNumber evidence="1">5.6.2.3</ecNumber>
    </recommendedName>
</protein>
<dbReference type="GO" id="GO:0016787">
    <property type="term" value="F:hydrolase activity"/>
    <property type="evidence" value="ECO:0007669"/>
    <property type="project" value="UniProtKB-KW"/>
</dbReference>
<dbReference type="GO" id="GO:0006281">
    <property type="term" value="P:DNA repair"/>
    <property type="evidence" value="ECO:0007669"/>
    <property type="project" value="UniProtKB-KW"/>
</dbReference>
<dbReference type="OrthoDB" id="5599845at2759"/>
<dbReference type="Proteomes" id="UP000807025">
    <property type="component" value="Unassembled WGS sequence"/>
</dbReference>
<keyword evidence="1" id="KW-0547">Nucleotide-binding</keyword>
<dbReference type="InterPro" id="IPR010285">
    <property type="entry name" value="DNA_helicase_pif1-like_DEAD"/>
</dbReference>
<dbReference type="PANTHER" id="PTHR10492:SF57">
    <property type="entry name" value="ATP-DEPENDENT DNA HELICASE"/>
    <property type="match status" value="1"/>
</dbReference>
<feature type="non-terminal residue" evidence="3">
    <location>
        <position position="1"/>
    </location>
</feature>
<feature type="domain" description="DNA helicase Pif1-like DEAD-box helicase" evidence="2">
    <location>
        <begin position="1"/>
        <end position="58"/>
    </location>
</feature>
<name>A0A9P5ZL19_PLEER</name>
<keyword evidence="4" id="KW-1185">Reference proteome</keyword>
<dbReference type="GO" id="GO:0006310">
    <property type="term" value="P:DNA recombination"/>
    <property type="evidence" value="ECO:0007669"/>
    <property type="project" value="UniProtKB-KW"/>
</dbReference>
<accession>A0A9P5ZL19</accession>
<comment type="similarity">
    <text evidence="1">Belongs to the helicase family.</text>
</comment>
<comment type="catalytic activity">
    <reaction evidence="1">
        <text>ATP + H2O = ADP + phosphate + H(+)</text>
        <dbReference type="Rhea" id="RHEA:13065"/>
        <dbReference type="ChEBI" id="CHEBI:15377"/>
        <dbReference type="ChEBI" id="CHEBI:15378"/>
        <dbReference type="ChEBI" id="CHEBI:30616"/>
        <dbReference type="ChEBI" id="CHEBI:43474"/>
        <dbReference type="ChEBI" id="CHEBI:456216"/>
        <dbReference type="EC" id="5.6.2.3"/>
    </reaction>
</comment>
<dbReference type="PANTHER" id="PTHR10492">
    <property type="match status" value="1"/>
</dbReference>
<evidence type="ECO:0000256" key="1">
    <source>
        <dbReference type="RuleBase" id="RU363044"/>
    </source>
</evidence>
<gene>
    <name evidence="3" type="ORF">BDN71DRAFT_1352975</name>
</gene>
<dbReference type="GO" id="GO:0005524">
    <property type="term" value="F:ATP binding"/>
    <property type="evidence" value="ECO:0007669"/>
    <property type="project" value="UniProtKB-KW"/>
</dbReference>
<keyword evidence="1" id="KW-0227">DNA damage</keyword>
<dbReference type="EMBL" id="MU154662">
    <property type="protein sequence ID" value="KAF9489739.1"/>
    <property type="molecule type" value="Genomic_DNA"/>
</dbReference>
<evidence type="ECO:0000313" key="4">
    <source>
        <dbReference type="Proteomes" id="UP000807025"/>
    </source>
</evidence>
<evidence type="ECO:0000313" key="3">
    <source>
        <dbReference type="EMBL" id="KAF9489739.1"/>
    </source>
</evidence>
<dbReference type="GO" id="GO:0000723">
    <property type="term" value="P:telomere maintenance"/>
    <property type="evidence" value="ECO:0007669"/>
    <property type="project" value="InterPro"/>
</dbReference>
<feature type="non-terminal residue" evidence="3">
    <location>
        <position position="59"/>
    </location>
</feature>
<dbReference type="Pfam" id="PF05970">
    <property type="entry name" value="PIF1"/>
    <property type="match status" value="1"/>
</dbReference>
<sequence length="59" mass="6564">LILWDKALMQHWFTHEALDHSLHDICNSDAPFGGITVVFSGDFQQTLSVVPKGSPEEVV</sequence>
<dbReference type="EC" id="5.6.2.3" evidence="1"/>
<dbReference type="AlphaFoldDB" id="A0A9P5ZL19"/>
<keyword evidence="1" id="KW-0233">DNA recombination</keyword>
<reference evidence="3" key="1">
    <citation type="submission" date="2020-11" db="EMBL/GenBank/DDBJ databases">
        <authorList>
            <consortium name="DOE Joint Genome Institute"/>
            <person name="Ahrendt S."/>
            <person name="Riley R."/>
            <person name="Andreopoulos W."/>
            <person name="Labutti K."/>
            <person name="Pangilinan J."/>
            <person name="Ruiz-Duenas F.J."/>
            <person name="Barrasa J.M."/>
            <person name="Sanchez-Garcia M."/>
            <person name="Camarero S."/>
            <person name="Miyauchi S."/>
            <person name="Serrano A."/>
            <person name="Linde D."/>
            <person name="Babiker R."/>
            <person name="Drula E."/>
            <person name="Ayuso-Fernandez I."/>
            <person name="Pacheco R."/>
            <person name="Padilla G."/>
            <person name="Ferreira P."/>
            <person name="Barriuso J."/>
            <person name="Kellner H."/>
            <person name="Castanera R."/>
            <person name="Alfaro M."/>
            <person name="Ramirez L."/>
            <person name="Pisabarro A.G."/>
            <person name="Kuo A."/>
            <person name="Tritt A."/>
            <person name="Lipzen A."/>
            <person name="He G."/>
            <person name="Yan M."/>
            <person name="Ng V."/>
            <person name="Cullen D."/>
            <person name="Martin F."/>
            <person name="Rosso M.-N."/>
            <person name="Henrissat B."/>
            <person name="Hibbett D."/>
            <person name="Martinez A.T."/>
            <person name="Grigoriev I.V."/>
        </authorList>
    </citation>
    <scope>NUCLEOTIDE SEQUENCE</scope>
    <source>
        <strain evidence="3">ATCC 90797</strain>
    </source>
</reference>
<evidence type="ECO:0000259" key="2">
    <source>
        <dbReference type="Pfam" id="PF05970"/>
    </source>
</evidence>
<comment type="cofactor">
    <cofactor evidence="1">
        <name>Mg(2+)</name>
        <dbReference type="ChEBI" id="CHEBI:18420"/>
    </cofactor>
</comment>
<organism evidence="3 4">
    <name type="scientific">Pleurotus eryngii</name>
    <name type="common">Boletus of the steppes</name>
    <dbReference type="NCBI Taxonomy" id="5323"/>
    <lineage>
        <taxon>Eukaryota</taxon>
        <taxon>Fungi</taxon>
        <taxon>Dikarya</taxon>
        <taxon>Basidiomycota</taxon>
        <taxon>Agaricomycotina</taxon>
        <taxon>Agaricomycetes</taxon>
        <taxon>Agaricomycetidae</taxon>
        <taxon>Agaricales</taxon>
        <taxon>Pleurotineae</taxon>
        <taxon>Pleurotaceae</taxon>
        <taxon>Pleurotus</taxon>
    </lineage>
</organism>
<proteinExistence type="inferred from homology"/>
<keyword evidence="1" id="KW-0378">Hydrolase</keyword>
<comment type="caution">
    <text evidence="3">The sequence shown here is derived from an EMBL/GenBank/DDBJ whole genome shotgun (WGS) entry which is preliminary data.</text>
</comment>